<name>A0A2C9UXZ7_MANES</name>
<evidence type="ECO:0000256" key="9">
    <source>
        <dbReference type="ARBA" id="ARBA00023242"/>
    </source>
</evidence>
<keyword evidence="8" id="KW-0156">Chromatin regulator</keyword>
<evidence type="ECO:0000256" key="12">
    <source>
        <dbReference type="PROSITE-ProRule" id="PRU00146"/>
    </source>
</evidence>
<feature type="compositionally biased region" description="Pro residues" evidence="13">
    <location>
        <begin position="30"/>
        <end position="39"/>
    </location>
</feature>
<feature type="region of interest" description="Disordered" evidence="13">
    <location>
        <begin position="134"/>
        <end position="155"/>
    </location>
</feature>
<keyword evidence="9" id="KW-0539">Nucleus</keyword>
<dbReference type="GO" id="GO:0008270">
    <property type="term" value="F:zinc ion binding"/>
    <property type="evidence" value="ECO:0007669"/>
    <property type="project" value="UniProtKB-KW"/>
</dbReference>
<keyword evidence="4" id="KW-0949">S-adenosyl-L-methionine</keyword>
<dbReference type="GO" id="GO:0006275">
    <property type="term" value="P:regulation of DNA replication"/>
    <property type="evidence" value="ECO:0007669"/>
    <property type="project" value="UniProtKB-ARBA"/>
</dbReference>
<comment type="catalytic activity">
    <reaction evidence="10">
        <text>L-lysyl(27)-[histone H3] + S-adenosyl-L-methionine = N(6)-methyl-L-lysyl(27)-[histone H3] + S-adenosyl-L-homocysteine + H(+)</text>
        <dbReference type="Rhea" id="RHEA:60296"/>
        <dbReference type="Rhea" id="RHEA-COMP:15544"/>
        <dbReference type="Rhea" id="RHEA-COMP:15548"/>
        <dbReference type="ChEBI" id="CHEBI:15378"/>
        <dbReference type="ChEBI" id="CHEBI:29969"/>
        <dbReference type="ChEBI" id="CHEBI:57856"/>
        <dbReference type="ChEBI" id="CHEBI:59789"/>
        <dbReference type="ChEBI" id="CHEBI:61929"/>
        <dbReference type="EC" id="2.1.1.369"/>
    </reaction>
</comment>
<evidence type="ECO:0000313" key="16">
    <source>
        <dbReference type="EMBL" id="OAY36061.1"/>
    </source>
</evidence>
<dbReference type="EMBL" id="CM004398">
    <property type="protein sequence ID" value="OAY36061.1"/>
    <property type="molecule type" value="Genomic_DNA"/>
</dbReference>
<evidence type="ECO:0000256" key="11">
    <source>
        <dbReference type="ARBA" id="ARBA00066815"/>
    </source>
</evidence>
<dbReference type="STRING" id="3983.A0A2C9UXZ7"/>
<protein>
    <recommendedName>
        <fullName evidence="11">[histone H3]-lysine(27) N-methyltransferase</fullName>
        <ecNumber evidence="11">2.1.1.369</ecNumber>
    </recommendedName>
</protein>
<dbReference type="OMA" id="NDMDGEC"/>
<dbReference type="InterPro" id="IPR046341">
    <property type="entry name" value="SET_dom_sf"/>
</dbReference>
<evidence type="ECO:0000256" key="2">
    <source>
        <dbReference type="ARBA" id="ARBA00022603"/>
    </source>
</evidence>
<dbReference type="SMART" id="SM00249">
    <property type="entry name" value="PHD"/>
    <property type="match status" value="1"/>
</dbReference>
<dbReference type="SUPFAM" id="SSF57903">
    <property type="entry name" value="FYVE/PHD zinc finger"/>
    <property type="match status" value="1"/>
</dbReference>
<keyword evidence="7" id="KW-0862">Zinc</keyword>
<evidence type="ECO:0000256" key="1">
    <source>
        <dbReference type="ARBA" id="ARBA00004123"/>
    </source>
</evidence>
<keyword evidence="5" id="KW-0479">Metal-binding</keyword>
<dbReference type="InterPro" id="IPR053114">
    <property type="entry name" value="ATXR5/ATXR6"/>
</dbReference>
<dbReference type="GO" id="GO:0003712">
    <property type="term" value="F:transcription coregulator activity"/>
    <property type="evidence" value="ECO:0000318"/>
    <property type="project" value="GO_Central"/>
</dbReference>
<dbReference type="CDD" id="cd10539">
    <property type="entry name" value="SET_ATXR5_6-like"/>
    <property type="match status" value="1"/>
</dbReference>
<dbReference type="PROSITE" id="PS50280">
    <property type="entry name" value="SET"/>
    <property type="match status" value="1"/>
</dbReference>
<dbReference type="PANTHER" id="PTHR48458:SF1">
    <property type="entry name" value="SET DOMAIN-CONTAINING PROTEIN"/>
    <property type="match status" value="1"/>
</dbReference>
<proteinExistence type="predicted"/>
<dbReference type="EC" id="2.1.1.369" evidence="11"/>
<dbReference type="AlphaFoldDB" id="A0A2C9UXZ7"/>
<dbReference type="GO" id="GO:0032259">
    <property type="term" value="P:methylation"/>
    <property type="evidence" value="ECO:0007669"/>
    <property type="project" value="UniProtKB-KW"/>
</dbReference>
<dbReference type="OrthoDB" id="336088at2759"/>
<evidence type="ECO:0000256" key="7">
    <source>
        <dbReference type="ARBA" id="ARBA00022833"/>
    </source>
</evidence>
<dbReference type="CDD" id="cd15543">
    <property type="entry name" value="PHD_RSF1"/>
    <property type="match status" value="1"/>
</dbReference>
<evidence type="ECO:0000256" key="4">
    <source>
        <dbReference type="ARBA" id="ARBA00022691"/>
    </source>
</evidence>
<evidence type="ECO:0000256" key="8">
    <source>
        <dbReference type="ARBA" id="ARBA00022853"/>
    </source>
</evidence>
<dbReference type="FunFam" id="2.170.270.10:FF:000038">
    <property type="entry name" value="Histone-lysine N-methyltransferase ATXR5"/>
    <property type="match status" value="1"/>
</dbReference>
<dbReference type="GO" id="GO:0004402">
    <property type="term" value="F:histone acetyltransferase activity"/>
    <property type="evidence" value="ECO:0000318"/>
    <property type="project" value="GO_Central"/>
</dbReference>
<dbReference type="SUPFAM" id="SSF82199">
    <property type="entry name" value="SET domain"/>
    <property type="match status" value="1"/>
</dbReference>
<evidence type="ECO:0000256" key="5">
    <source>
        <dbReference type="ARBA" id="ARBA00022723"/>
    </source>
</evidence>
<gene>
    <name evidence="16" type="ORF">MANES_12G152800v8</name>
</gene>
<evidence type="ECO:0000256" key="10">
    <source>
        <dbReference type="ARBA" id="ARBA00052048"/>
    </source>
</evidence>
<dbReference type="PANTHER" id="PTHR48458">
    <property type="entry name" value="SET DOMAIN-CONTAINING PROTEIN"/>
    <property type="match status" value="1"/>
</dbReference>
<feature type="region of interest" description="Disordered" evidence="13">
    <location>
        <begin position="1"/>
        <end position="41"/>
    </location>
</feature>
<dbReference type="PROSITE" id="PS50016">
    <property type="entry name" value="ZF_PHD_2"/>
    <property type="match status" value="1"/>
</dbReference>
<evidence type="ECO:0000256" key="13">
    <source>
        <dbReference type="SAM" id="MobiDB-lite"/>
    </source>
</evidence>
<dbReference type="SMART" id="SM00317">
    <property type="entry name" value="SET"/>
    <property type="match status" value="1"/>
</dbReference>
<feature type="domain" description="SET" evidence="15">
    <location>
        <begin position="245"/>
        <end position="367"/>
    </location>
</feature>
<dbReference type="GO" id="GO:0140953">
    <property type="term" value="F:histone H3K27 monomethyltransferase activity"/>
    <property type="evidence" value="ECO:0007669"/>
    <property type="project" value="UniProtKB-EC"/>
</dbReference>
<reference evidence="17" key="1">
    <citation type="journal article" date="2016" name="Nat. Biotechnol.">
        <title>Sequencing wild and cultivated cassava and related species reveals extensive interspecific hybridization and genetic diversity.</title>
        <authorList>
            <person name="Bredeson J.V."/>
            <person name="Lyons J.B."/>
            <person name="Prochnik S.E."/>
            <person name="Wu G.A."/>
            <person name="Ha C.M."/>
            <person name="Edsinger-Gonzales E."/>
            <person name="Grimwood J."/>
            <person name="Schmutz J."/>
            <person name="Rabbi I.Y."/>
            <person name="Egesi C."/>
            <person name="Nauluvula P."/>
            <person name="Lebot V."/>
            <person name="Ndunguru J."/>
            <person name="Mkamilo G."/>
            <person name="Bart R.S."/>
            <person name="Setter T.L."/>
            <person name="Gleadow R.M."/>
            <person name="Kulakow P."/>
            <person name="Ferguson M.E."/>
            <person name="Rounsley S."/>
            <person name="Rokhsar D.S."/>
        </authorList>
    </citation>
    <scope>NUCLEOTIDE SEQUENCE [LARGE SCALE GENOMIC DNA]</scope>
    <source>
        <strain evidence="17">cv. AM560-2</strain>
    </source>
</reference>
<dbReference type="InterPro" id="IPR013083">
    <property type="entry name" value="Znf_RING/FYVE/PHD"/>
</dbReference>
<organism evidence="16 17">
    <name type="scientific">Manihot esculenta</name>
    <name type="common">Cassava</name>
    <name type="synonym">Jatropha manihot</name>
    <dbReference type="NCBI Taxonomy" id="3983"/>
    <lineage>
        <taxon>Eukaryota</taxon>
        <taxon>Viridiplantae</taxon>
        <taxon>Streptophyta</taxon>
        <taxon>Embryophyta</taxon>
        <taxon>Tracheophyta</taxon>
        <taxon>Spermatophyta</taxon>
        <taxon>Magnoliopsida</taxon>
        <taxon>eudicotyledons</taxon>
        <taxon>Gunneridae</taxon>
        <taxon>Pentapetalae</taxon>
        <taxon>rosids</taxon>
        <taxon>fabids</taxon>
        <taxon>Malpighiales</taxon>
        <taxon>Euphorbiaceae</taxon>
        <taxon>Crotonoideae</taxon>
        <taxon>Manihoteae</taxon>
        <taxon>Manihot</taxon>
    </lineage>
</organism>
<dbReference type="InterPro" id="IPR001214">
    <property type="entry name" value="SET_dom"/>
</dbReference>
<evidence type="ECO:0000313" key="17">
    <source>
        <dbReference type="Proteomes" id="UP000091857"/>
    </source>
</evidence>
<keyword evidence="2" id="KW-0489">Methyltransferase</keyword>
<dbReference type="InterPro" id="IPR001965">
    <property type="entry name" value="Znf_PHD"/>
</dbReference>
<accession>A0A2C9UXZ7</accession>
<comment type="subcellular location">
    <subcellularLocation>
        <location evidence="1">Nucleus</location>
    </subcellularLocation>
</comment>
<dbReference type="Pfam" id="PF00856">
    <property type="entry name" value="SET"/>
    <property type="match status" value="1"/>
</dbReference>
<dbReference type="Gene3D" id="2.170.270.10">
    <property type="entry name" value="SET domain"/>
    <property type="match status" value="1"/>
</dbReference>
<comment type="caution">
    <text evidence="16">The sequence shown here is derived from an EMBL/GenBank/DDBJ whole genome shotgun (WGS) entry which is preliminary data.</text>
</comment>
<dbReference type="GO" id="GO:0003682">
    <property type="term" value="F:chromatin binding"/>
    <property type="evidence" value="ECO:0000318"/>
    <property type="project" value="GO_Central"/>
</dbReference>
<keyword evidence="3" id="KW-0808">Transferase</keyword>
<dbReference type="Proteomes" id="UP000091857">
    <property type="component" value="Chromosome 12"/>
</dbReference>
<evidence type="ECO:0000256" key="6">
    <source>
        <dbReference type="ARBA" id="ARBA00022771"/>
    </source>
</evidence>
<dbReference type="GO" id="GO:0051726">
    <property type="term" value="P:regulation of cell cycle"/>
    <property type="evidence" value="ECO:0007669"/>
    <property type="project" value="UniProtKB-ARBA"/>
</dbReference>
<feature type="compositionally biased region" description="Low complexity" evidence="13">
    <location>
        <begin position="1"/>
        <end position="18"/>
    </location>
</feature>
<keyword evidence="17" id="KW-1185">Reference proteome</keyword>
<evidence type="ECO:0000259" key="14">
    <source>
        <dbReference type="PROSITE" id="PS50016"/>
    </source>
</evidence>
<dbReference type="InterPro" id="IPR019787">
    <property type="entry name" value="Znf_PHD-finger"/>
</dbReference>
<dbReference type="GO" id="GO:0006357">
    <property type="term" value="P:regulation of transcription by RNA polymerase II"/>
    <property type="evidence" value="ECO:0000318"/>
    <property type="project" value="GO_Central"/>
</dbReference>
<dbReference type="Pfam" id="PF00628">
    <property type="entry name" value="PHD"/>
    <property type="match status" value="1"/>
</dbReference>
<dbReference type="Gene3D" id="3.30.40.10">
    <property type="entry name" value="Zinc/RING finger domain, C3HC4 (zinc finger)"/>
    <property type="match status" value="1"/>
</dbReference>
<evidence type="ECO:0000256" key="3">
    <source>
        <dbReference type="ARBA" id="ARBA00022679"/>
    </source>
</evidence>
<feature type="domain" description="PHD-type" evidence="14">
    <location>
        <begin position="64"/>
        <end position="114"/>
    </location>
</feature>
<evidence type="ECO:0000259" key="15">
    <source>
        <dbReference type="PROSITE" id="PS50280"/>
    </source>
</evidence>
<dbReference type="PROSITE" id="PS01359">
    <property type="entry name" value="ZF_PHD_1"/>
    <property type="match status" value="1"/>
</dbReference>
<sequence>MVPASTTSSSGAAAARRFIGSRRRTEATPLPSPPDSPPPKKLKLMSEILAKAKYAVVERADYNDLSCEQCGLGDLPDELLLCDKCDKGFHMKCVRPIVVRVPIGSWLCPKCSGQRRVRRLSQKKIIDFFRIQKGHRRKDKCSSPQDTRKRRRRSGPLVYQKKRRRLLPFIPSEDPGERLKQMGTLASALTALQMEFSDDLTYSPSMASRSANQAKLEEGGMQVLSKEDVDTLEQCRAMCRRGECPPLIVVFDSCEGFTVEADGQIKDMTFITEYTGDVDYIRNREHDDCDSMMTLLLAKDPSKSLVICPDKRGNIARFINGINNYTPDGKKKQNCKCVRYSVNGECRVFLVATRDISKGERLYYDYNGYEHEYPTQHFV</sequence>
<dbReference type="GO" id="GO:0000785">
    <property type="term" value="C:chromatin"/>
    <property type="evidence" value="ECO:0000318"/>
    <property type="project" value="GO_Central"/>
</dbReference>
<dbReference type="InterPro" id="IPR019786">
    <property type="entry name" value="Zinc_finger_PHD-type_CS"/>
</dbReference>
<dbReference type="Gramene" id="Manes.12G152800.1.v8.1">
    <property type="protein sequence ID" value="Manes.12G152800.1.v8.1.CDS"/>
    <property type="gene ID" value="Manes.12G152800.v8.1"/>
</dbReference>
<dbReference type="InterPro" id="IPR011011">
    <property type="entry name" value="Znf_FYVE_PHD"/>
</dbReference>
<keyword evidence="6 12" id="KW-0863">Zinc-finger</keyword>
<dbReference type="GO" id="GO:0005634">
    <property type="term" value="C:nucleus"/>
    <property type="evidence" value="ECO:0000318"/>
    <property type="project" value="GO_Central"/>
</dbReference>